<evidence type="ECO:0000313" key="1">
    <source>
        <dbReference type="EMBL" id="POG83006.1"/>
    </source>
</evidence>
<gene>
    <name evidence="1" type="ORF">GLOIN_2v1761466</name>
</gene>
<dbReference type="Proteomes" id="UP000018888">
    <property type="component" value="Unassembled WGS sequence"/>
</dbReference>
<evidence type="ECO:0000313" key="2">
    <source>
        <dbReference type="Proteomes" id="UP000018888"/>
    </source>
</evidence>
<dbReference type="VEuPathDB" id="FungiDB:RhiirFUN_026628"/>
<keyword evidence="2" id="KW-1185">Reference proteome</keyword>
<sequence length="103" mass="12247">MYNLISTEIIKTKSSDSIKGRIKRILENIFGCRENINTSFLSNDSTRYISNDEEKEVKTTKRKKNSTVEFLVDDMNSINQIAERKFELERDRMDKEYKLQSER</sequence>
<protein>
    <submittedName>
        <fullName evidence="1">Uncharacterized protein</fullName>
    </submittedName>
</protein>
<dbReference type="EMBL" id="AUPC02000002">
    <property type="protein sequence ID" value="POG83006.1"/>
    <property type="molecule type" value="Genomic_DNA"/>
</dbReference>
<dbReference type="AlphaFoldDB" id="A0A2P4QZC5"/>
<comment type="caution">
    <text evidence="1">The sequence shown here is derived from an EMBL/GenBank/DDBJ whole genome shotgun (WGS) entry which is preliminary data.</text>
</comment>
<name>A0A2P4QZC5_RHIID</name>
<accession>A0A2P4QZC5</accession>
<proteinExistence type="predicted"/>
<reference evidence="1 2" key="2">
    <citation type="journal article" date="2018" name="New Phytol.">
        <title>High intraspecific genome diversity in the model arbuscular mycorrhizal symbiont Rhizophagus irregularis.</title>
        <authorList>
            <person name="Chen E.C.H."/>
            <person name="Morin E."/>
            <person name="Beaudet D."/>
            <person name="Noel J."/>
            <person name="Yildirir G."/>
            <person name="Ndikumana S."/>
            <person name="Charron P."/>
            <person name="St-Onge C."/>
            <person name="Giorgi J."/>
            <person name="Kruger M."/>
            <person name="Marton T."/>
            <person name="Ropars J."/>
            <person name="Grigoriev I.V."/>
            <person name="Hainaut M."/>
            <person name="Henrissat B."/>
            <person name="Roux C."/>
            <person name="Martin F."/>
            <person name="Corradi N."/>
        </authorList>
    </citation>
    <scope>NUCLEOTIDE SEQUENCE [LARGE SCALE GENOMIC DNA]</scope>
    <source>
        <strain evidence="1 2">DAOM 197198</strain>
    </source>
</reference>
<organism evidence="1 2">
    <name type="scientific">Rhizophagus irregularis (strain DAOM 181602 / DAOM 197198 / MUCL 43194)</name>
    <name type="common">Arbuscular mycorrhizal fungus</name>
    <name type="synonym">Glomus intraradices</name>
    <dbReference type="NCBI Taxonomy" id="747089"/>
    <lineage>
        <taxon>Eukaryota</taxon>
        <taxon>Fungi</taxon>
        <taxon>Fungi incertae sedis</taxon>
        <taxon>Mucoromycota</taxon>
        <taxon>Glomeromycotina</taxon>
        <taxon>Glomeromycetes</taxon>
        <taxon>Glomerales</taxon>
        <taxon>Glomeraceae</taxon>
        <taxon>Rhizophagus</taxon>
    </lineage>
</organism>
<reference evidence="1 2" key="1">
    <citation type="journal article" date="2013" name="Proc. Natl. Acad. Sci. U.S.A.">
        <title>Genome of an arbuscular mycorrhizal fungus provides insight into the oldest plant symbiosis.</title>
        <authorList>
            <person name="Tisserant E."/>
            <person name="Malbreil M."/>
            <person name="Kuo A."/>
            <person name="Kohler A."/>
            <person name="Symeonidi A."/>
            <person name="Balestrini R."/>
            <person name="Charron P."/>
            <person name="Duensing N."/>
            <person name="Frei Dit Frey N."/>
            <person name="Gianinazzi-Pearson V."/>
            <person name="Gilbert L.B."/>
            <person name="Handa Y."/>
            <person name="Herr J.R."/>
            <person name="Hijri M."/>
            <person name="Koul R."/>
            <person name="Kawaguchi M."/>
            <person name="Krajinski F."/>
            <person name="Lammers P.J."/>
            <person name="Masclaux F.G."/>
            <person name="Murat C."/>
            <person name="Morin E."/>
            <person name="Ndikumana S."/>
            <person name="Pagni M."/>
            <person name="Petitpierre D."/>
            <person name="Requena N."/>
            <person name="Rosikiewicz P."/>
            <person name="Riley R."/>
            <person name="Saito K."/>
            <person name="San Clemente H."/>
            <person name="Shapiro H."/>
            <person name="van Tuinen D."/>
            <person name="Becard G."/>
            <person name="Bonfante P."/>
            <person name="Paszkowski U."/>
            <person name="Shachar-Hill Y.Y."/>
            <person name="Tuskan G.A."/>
            <person name="Young P.W."/>
            <person name="Sanders I.R."/>
            <person name="Henrissat B."/>
            <person name="Rensing S.A."/>
            <person name="Grigoriev I.V."/>
            <person name="Corradi N."/>
            <person name="Roux C."/>
            <person name="Martin F."/>
        </authorList>
    </citation>
    <scope>NUCLEOTIDE SEQUENCE [LARGE SCALE GENOMIC DNA]</scope>
    <source>
        <strain evidence="1 2">DAOM 197198</strain>
    </source>
</reference>